<dbReference type="EMBL" id="BTSY01000001">
    <property type="protein sequence ID" value="GMT10542.1"/>
    <property type="molecule type" value="Genomic_DNA"/>
</dbReference>
<feature type="non-terminal residue" evidence="1">
    <location>
        <position position="1"/>
    </location>
</feature>
<dbReference type="Gene3D" id="2.10.110.20">
    <property type="match status" value="1"/>
</dbReference>
<name>A0AAV5UW92_9BILA</name>
<dbReference type="AlphaFoldDB" id="A0AAV5UW92"/>
<accession>A0AAV5UW92</accession>
<protein>
    <submittedName>
        <fullName evidence="1">Uncharacterized protein</fullName>
    </submittedName>
</protein>
<reference evidence="1" key="1">
    <citation type="submission" date="2023-10" db="EMBL/GenBank/DDBJ databases">
        <title>Genome assembly of Pristionchus species.</title>
        <authorList>
            <person name="Yoshida K."/>
            <person name="Sommer R.J."/>
        </authorList>
    </citation>
    <scope>NUCLEOTIDE SEQUENCE</scope>
    <source>
        <strain evidence="1">RS5133</strain>
    </source>
</reference>
<sequence length="116" mass="13803">SWKAAEKEEEIKDKQLRSLIKQTLILSLSSLWMVDAWMKKKDWEIVEKKKEKGPDHVCLVCQSEPFSLVFINDLQHRLCWECVEEETIIRVERDSTIEELAQIYDGFSVEEEEEEE</sequence>
<comment type="caution">
    <text evidence="1">The sequence shown here is derived from an EMBL/GenBank/DDBJ whole genome shotgun (WGS) entry which is preliminary data.</text>
</comment>
<dbReference type="InterPro" id="IPR046941">
    <property type="entry name" value="KDM6_GATAL_sf"/>
</dbReference>
<feature type="non-terminal residue" evidence="1">
    <location>
        <position position="116"/>
    </location>
</feature>
<evidence type="ECO:0000313" key="1">
    <source>
        <dbReference type="EMBL" id="GMT10542.1"/>
    </source>
</evidence>
<keyword evidence="2" id="KW-1185">Reference proteome</keyword>
<dbReference type="Proteomes" id="UP001432322">
    <property type="component" value="Unassembled WGS sequence"/>
</dbReference>
<dbReference type="Gene3D" id="1.20.58.1370">
    <property type="match status" value="1"/>
</dbReference>
<proteinExistence type="predicted"/>
<organism evidence="1 2">
    <name type="scientific">Pristionchus fissidentatus</name>
    <dbReference type="NCBI Taxonomy" id="1538716"/>
    <lineage>
        <taxon>Eukaryota</taxon>
        <taxon>Metazoa</taxon>
        <taxon>Ecdysozoa</taxon>
        <taxon>Nematoda</taxon>
        <taxon>Chromadorea</taxon>
        <taxon>Rhabditida</taxon>
        <taxon>Rhabditina</taxon>
        <taxon>Diplogasteromorpha</taxon>
        <taxon>Diplogasteroidea</taxon>
        <taxon>Neodiplogasteridae</taxon>
        <taxon>Pristionchus</taxon>
    </lineage>
</organism>
<evidence type="ECO:0000313" key="2">
    <source>
        <dbReference type="Proteomes" id="UP001432322"/>
    </source>
</evidence>
<gene>
    <name evidence="1" type="ORF">PFISCL1PPCAC_1839</name>
</gene>